<keyword evidence="11" id="KW-1185">Reference proteome</keyword>
<keyword evidence="5" id="KW-0274">FAD</keyword>
<evidence type="ECO:0000256" key="1">
    <source>
        <dbReference type="ARBA" id="ARBA00004167"/>
    </source>
</evidence>
<dbReference type="STRING" id="47855.GA0070606_2179"/>
<dbReference type="AlphaFoldDB" id="A0A1C6UII0"/>
<feature type="domain" description="FAD-binding PCMH-type" evidence="9">
    <location>
        <begin position="1"/>
        <end position="176"/>
    </location>
</feature>
<dbReference type="PROSITE" id="PS51387">
    <property type="entry name" value="FAD_PCMH"/>
    <property type="match status" value="1"/>
</dbReference>
<dbReference type="InterPro" id="IPR016166">
    <property type="entry name" value="FAD-bd_PCMH"/>
</dbReference>
<dbReference type="GO" id="GO:0071949">
    <property type="term" value="F:FAD binding"/>
    <property type="evidence" value="ECO:0007669"/>
    <property type="project" value="InterPro"/>
</dbReference>
<dbReference type="EC" id="1.3.1.72" evidence="2"/>
<dbReference type="GO" id="GO:0050614">
    <property type="term" value="F:Delta24-sterol reductase activity"/>
    <property type="evidence" value="ECO:0007669"/>
    <property type="project" value="UniProtKB-EC"/>
</dbReference>
<dbReference type="InterPro" id="IPR036318">
    <property type="entry name" value="FAD-bd_PCMH-like_sf"/>
</dbReference>
<name>A0A1C6UII0_9ACTN</name>
<dbReference type="InterPro" id="IPR016164">
    <property type="entry name" value="FAD-linked_Oxase-like_C"/>
</dbReference>
<evidence type="ECO:0000256" key="4">
    <source>
        <dbReference type="ARBA" id="ARBA00022692"/>
    </source>
</evidence>
<dbReference type="Gene3D" id="3.30.465.10">
    <property type="match status" value="1"/>
</dbReference>
<dbReference type="GO" id="GO:0016020">
    <property type="term" value="C:membrane"/>
    <property type="evidence" value="ECO:0007669"/>
    <property type="project" value="UniProtKB-SubCell"/>
</dbReference>
<comment type="subcellular location">
    <subcellularLocation>
        <location evidence="1">Membrane</location>
        <topology evidence="1">Single-pass membrane protein</topology>
    </subcellularLocation>
</comment>
<evidence type="ECO:0000256" key="5">
    <source>
        <dbReference type="ARBA" id="ARBA00022827"/>
    </source>
</evidence>
<sequence length="466" mass="52353">MCAVRVDHHPVDHDGAVARLRRSYAAVPEGEPVRLAKRTSNLFRPRNAPRAPGLDVSGLTGVLDVDPVARTADVQGMCTYEDLVDATLPHGLMPLVVPQLRTITLGGAVTGLGIESTSFRNGLPHESVVEMDVLTGAGEVVTARPEGEHADLFAAFPNSLGSLGYATRLRIELQPVRRFVALRNVRFTRLEALTDAIAEVTATRSWAGEGVDAMDGVMFSPGEAYLTLGTFTDHAPAVSDYTGQEIYYRSLRRRTRDALTTYDYLWRWDTDWFWCSAAFGVQHPVVRRIWPARWRRSDVYHRLVRLEHRHGVAARIDRLRGQPARERVVQDVEVPLDRTAEFLRWFARTVGMTPVWLCPLRLREPSGPESARAWPLYPLRPGQDYVNVGFWGSVPIADGAADGDVNRMIERTVSESGGHKSLYSDAYYDRESFDRLYGGATWRQVKDRYDPDHRLTGLYEKAVARQ</sequence>
<dbReference type="SUPFAM" id="SSF55103">
    <property type="entry name" value="FAD-linked oxidases, C-terminal domain"/>
    <property type="match status" value="1"/>
</dbReference>
<dbReference type="RefSeq" id="WP_091097327.1">
    <property type="nucleotide sequence ID" value="NZ_FMHZ01000002.1"/>
</dbReference>
<dbReference type="EMBL" id="FMHZ01000002">
    <property type="protein sequence ID" value="SCL53802.1"/>
    <property type="molecule type" value="Genomic_DNA"/>
</dbReference>
<evidence type="ECO:0000256" key="8">
    <source>
        <dbReference type="ARBA" id="ARBA00023136"/>
    </source>
</evidence>
<evidence type="ECO:0000256" key="3">
    <source>
        <dbReference type="ARBA" id="ARBA00022630"/>
    </source>
</evidence>
<evidence type="ECO:0000313" key="10">
    <source>
        <dbReference type="EMBL" id="SCL53802.1"/>
    </source>
</evidence>
<evidence type="ECO:0000313" key="11">
    <source>
        <dbReference type="Proteomes" id="UP000199001"/>
    </source>
</evidence>
<organism evidence="10 11">
    <name type="scientific">Micromonospora citrea</name>
    <dbReference type="NCBI Taxonomy" id="47855"/>
    <lineage>
        <taxon>Bacteria</taxon>
        <taxon>Bacillati</taxon>
        <taxon>Actinomycetota</taxon>
        <taxon>Actinomycetes</taxon>
        <taxon>Micromonosporales</taxon>
        <taxon>Micromonosporaceae</taxon>
        <taxon>Micromonospora</taxon>
    </lineage>
</organism>
<dbReference type="OrthoDB" id="5482059at2"/>
<dbReference type="Proteomes" id="UP000199001">
    <property type="component" value="Unassembled WGS sequence"/>
</dbReference>
<dbReference type="InterPro" id="IPR006094">
    <property type="entry name" value="Oxid_FAD_bind_N"/>
</dbReference>
<keyword evidence="8" id="KW-0472">Membrane</keyword>
<evidence type="ECO:0000259" key="9">
    <source>
        <dbReference type="PROSITE" id="PS51387"/>
    </source>
</evidence>
<accession>A0A1C6UII0</accession>
<dbReference type="PANTHER" id="PTHR10801:SF0">
    <property type="entry name" value="DELTA(24)-STEROL REDUCTASE"/>
    <property type="match status" value="1"/>
</dbReference>
<proteinExistence type="predicted"/>
<gene>
    <name evidence="10" type="ORF">GA0070606_2179</name>
</gene>
<reference evidence="11" key="1">
    <citation type="submission" date="2016-06" db="EMBL/GenBank/DDBJ databases">
        <authorList>
            <person name="Varghese N."/>
            <person name="Submissions Spin"/>
        </authorList>
    </citation>
    <scope>NUCLEOTIDE SEQUENCE [LARGE SCALE GENOMIC DNA]</scope>
    <source>
        <strain evidence="11">DSM 43903</strain>
    </source>
</reference>
<keyword evidence="4" id="KW-0812">Transmembrane</keyword>
<keyword evidence="3" id="KW-0285">Flavoprotein</keyword>
<keyword evidence="6" id="KW-1133">Transmembrane helix</keyword>
<dbReference type="Pfam" id="PF01565">
    <property type="entry name" value="FAD_binding_4"/>
    <property type="match status" value="1"/>
</dbReference>
<protein>
    <recommendedName>
        <fullName evidence="2">Delta(24)-sterol reductase</fullName>
        <ecNumber evidence="2">1.3.1.72</ecNumber>
    </recommendedName>
</protein>
<evidence type="ECO:0000256" key="6">
    <source>
        <dbReference type="ARBA" id="ARBA00022989"/>
    </source>
</evidence>
<evidence type="ECO:0000256" key="2">
    <source>
        <dbReference type="ARBA" id="ARBA00012405"/>
    </source>
</evidence>
<dbReference type="InterPro" id="IPR040165">
    <property type="entry name" value="Diminuto-like"/>
</dbReference>
<dbReference type="SUPFAM" id="SSF56176">
    <property type="entry name" value="FAD-binding/transporter-associated domain-like"/>
    <property type="match status" value="1"/>
</dbReference>
<keyword evidence="7" id="KW-0560">Oxidoreductase</keyword>
<dbReference type="PANTHER" id="PTHR10801">
    <property type="entry name" value="24-DEHYDROCHOLESTEROL REDUCTASE"/>
    <property type="match status" value="1"/>
</dbReference>
<evidence type="ECO:0000256" key="7">
    <source>
        <dbReference type="ARBA" id="ARBA00023002"/>
    </source>
</evidence>
<dbReference type="InterPro" id="IPR016169">
    <property type="entry name" value="FAD-bd_PCMH_sub2"/>
</dbReference>